<dbReference type="Proteomes" id="UP000462055">
    <property type="component" value="Unassembled WGS sequence"/>
</dbReference>
<keyword evidence="3" id="KW-1185">Reference proteome</keyword>
<protein>
    <submittedName>
        <fullName evidence="2">Alpha/beta fold hydrolase</fullName>
    </submittedName>
</protein>
<dbReference type="InterPro" id="IPR000073">
    <property type="entry name" value="AB_hydrolase_1"/>
</dbReference>
<dbReference type="GO" id="GO:0016787">
    <property type="term" value="F:hydrolase activity"/>
    <property type="evidence" value="ECO:0007669"/>
    <property type="project" value="UniProtKB-KW"/>
</dbReference>
<dbReference type="Gene3D" id="3.40.50.1820">
    <property type="entry name" value="alpha/beta hydrolase"/>
    <property type="match status" value="1"/>
</dbReference>
<reference evidence="2" key="1">
    <citation type="submission" date="2019-12" db="EMBL/GenBank/DDBJ databases">
        <title>Actinomadura physcomitrii sp. nov., a novel actinomycete isolated from moss [Physcomitrium sphaericum (Ludw) Fuernr].</title>
        <authorList>
            <person name="Zhuang X."/>
        </authorList>
    </citation>
    <scope>NUCLEOTIDE SEQUENCE [LARGE SCALE GENOMIC DNA]</scope>
    <source>
        <strain evidence="2">LD22</strain>
    </source>
</reference>
<comment type="caution">
    <text evidence="2">The sequence shown here is derived from an EMBL/GenBank/DDBJ whole genome shotgun (WGS) entry which is preliminary data.</text>
</comment>
<feature type="domain" description="AB hydrolase-1" evidence="1">
    <location>
        <begin position="41"/>
        <end position="273"/>
    </location>
</feature>
<dbReference type="AlphaFoldDB" id="A0A6I4MQX2"/>
<evidence type="ECO:0000313" key="3">
    <source>
        <dbReference type="Proteomes" id="UP000462055"/>
    </source>
</evidence>
<accession>A0A6I4MQX2</accession>
<organism evidence="2 3">
    <name type="scientific">Actinomadura physcomitrii</name>
    <dbReference type="NCBI Taxonomy" id="2650748"/>
    <lineage>
        <taxon>Bacteria</taxon>
        <taxon>Bacillati</taxon>
        <taxon>Actinomycetota</taxon>
        <taxon>Actinomycetes</taxon>
        <taxon>Streptosporangiales</taxon>
        <taxon>Thermomonosporaceae</taxon>
        <taxon>Actinomadura</taxon>
    </lineage>
</organism>
<dbReference type="PANTHER" id="PTHR43194:SF2">
    <property type="entry name" value="PEROXISOMAL MEMBRANE PROTEIN LPX1"/>
    <property type="match status" value="1"/>
</dbReference>
<dbReference type="SUPFAM" id="SSF53474">
    <property type="entry name" value="alpha/beta-Hydrolases"/>
    <property type="match status" value="1"/>
</dbReference>
<evidence type="ECO:0000259" key="1">
    <source>
        <dbReference type="Pfam" id="PF12697"/>
    </source>
</evidence>
<dbReference type="InterPro" id="IPR050228">
    <property type="entry name" value="Carboxylesterase_BioH"/>
</dbReference>
<dbReference type="EMBL" id="WBMS02000029">
    <property type="protein sequence ID" value="MWA04666.1"/>
    <property type="molecule type" value="Genomic_DNA"/>
</dbReference>
<sequence length="279" mass="29626">MFAYRFPTWAGTLPRVTETGFAESRDGTIVGYETAGAGPPLVLVHGAAADRRCWAPVLPRLAERFTVHALDRRGRGLSAREGGPYAIEREGEDIAAVAEAAGGDVFLVGHSYGALCSLHAAAATDAIARLVLYEPPITTPWHEAASPEALARLREIADEGDHDRLLAAVFRDLMGLSRRQVDALRGARRFWAACLGNAPPLVRESGSVPRIEGCSRFAGIGVPVRLLVGETSPPYQRATADALARIVPGAEVVELPGQGHMAMADDPGLFAKALATFAE</sequence>
<gene>
    <name evidence="2" type="ORF">F8568_030710</name>
</gene>
<dbReference type="InterPro" id="IPR029058">
    <property type="entry name" value="AB_hydrolase_fold"/>
</dbReference>
<dbReference type="Pfam" id="PF12697">
    <property type="entry name" value="Abhydrolase_6"/>
    <property type="match status" value="1"/>
</dbReference>
<proteinExistence type="predicted"/>
<dbReference type="PANTHER" id="PTHR43194">
    <property type="entry name" value="HYDROLASE ALPHA/BETA FOLD FAMILY"/>
    <property type="match status" value="1"/>
</dbReference>
<evidence type="ECO:0000313" key="2">
    <source>
        <dbReference type="EMBL" id="MWA04666.1"/>
    </source>
</evidence>
<name>A0A6I4MQX2_9ACTN</name>
<keyword evidence="2" id="KW-0378">Hydrolase</keyword>